<evidence type="ECO:0000256" key="2">
    <source>
        <dbReference type="ARBA" id="ARBA00009897"/>
    </source>
</evidence>
<dbReference type="InterPro" id="IPR008147">
    <property type="entry name" value="Gln_synt_N"/>
</dbReference>
<dbReference type="InterPro" id="IPR036651">
    <property type="entry name" value="Gln_synt_N_sf"/>
</dbReference>
<dbReference type="SUPFAM" id="SSF54368">
    <property type="entry name" value="Glutamine synthetase, N-terminal domain"/>
    <property type="match status" value="1"/>
</dbReference>
<evidence type="ECO:0000256" key="4">
    <source>
        <dbReference type="ARBA" id="ARBA00022723"/>
    </source>
</evidence>
<evidence type="ECO:0000256" key="7">
    <source>
        <dbReference type="ARBA" id="ARBA00022842"/>
    </source>
</evidence>
<evidence type="ECO:0000256" key="3">
    <source>
        <dbReference type="ARBA" id="ARBA00022598"/>
    </source>
</evidence>
<evidence type="ECO:0000259" key="11">
    <source>
        <dbReference type="PROSITE" id="PS51987"/>
    </source>
</evidence>
<evidence type="ECO:0000256" key="9">
    <source>
        <dbReference type="RuleBase" id="RU000384"/>
    </source>
</evidence>
<dbReference type="PANTHER" id="PTHR43785:SF11">
    <property type="entry name" value="GAMMA-GLUTAMYLPOLYAMINE SYNTHETASE GLNA2"/>
    <property type="match status" value="1"/>
</dbReference>
<dbReference type="Pfam" id="PF03951">
    <property type="entry name" value="Gln-synt_N"/>
    <property type="match status" value="1"/>
</dbReference>
<evidence type="ECO:0000313" key="12">
    <source>
        <dbReference type="EMBL" id="MDR6938892.1"/>
    </source>
</evidence>
<comment type="cofactor">
    <cofactor evidence="1">
        <name>Mg(2+)</name>
        <dbReference type="ChEBI" id="CHEBI:18420"/>
    </cofactor>
</comment>
<dbReference type="Gene3D" id="3.10.20.70">
    <property type="entry name" value="Glutamine synthetase, N-terminal domain"/>
    <property type="match status" value="1"/>
</dbReference>
<dbReference type="NCBIfam" id="TIGR00653">
    <property type="entry name" value="GlnA"/>
    <property type="match status" value="1"/>
</dbReference>
<dbReference type="RefSeq" id="WP_309955074.1">
    <property type="nucleotide sequence ID" value="NZ_CP136414.1"/>
</dbReference>
<keyword evidence="6" id="KW-0067">ATP-binding</keyword>
<evidence type="ECO:0000256" key="8">
    <source>
        <dbReference type="PROSITE-ProRule" id="PRU01330"/>
    </source>
</evidence>
<dbReference type="PANTHER" id="PTHR43785">
    <property type="entry name" value="GAMMA-GLUTAMYLPUTRESCINE SYNTHETASE"/>
    <property type="match status" value="1"/>
</dbReference>
<dbReference type="InterPro" id="IPR004809">
    <property type="entry name" value="Gln_synth_I"/>
</dbReference>
<dbReference type="PROSITE" id="PS51987">
    <property type="entry name" value="GS_CATALYTIC"/>
    <property type="match status" value="1"/>
</dbReference>
<dbReference type="PROSITE" id="PS00181">
    <property type="entry name" value="GLNA_ATP"/>
    <property type="match status" value="1"/>
</dbReference>
<keyword evidence="7" id="KW-0460">Magnesium</keyword>
<evidence type="ECO:0000256" key="1">
    <source>
        <dbReference type="ARBA" id="ARBA00001946"/>
    </source>
</evidence>
<feature type="domain" description="GS beta-grasp" evidence="10">
    <location>
        <begin position="15"/>
        <end position="100"/>
    </location>
</feature>
<keyword evidence="3 12" id="KW-0436">Ligase</keyword>
<feature type="domain" description="GS catalytic" evidence="11">
    <location>
        <begin position="107"/>
        <end position="445"/>
    </location>
</feature>
<keyword evidence="5" id="KW-0547">Nucleotide-binding</keyword>
<accession>A0ABU1T0K4</accession>
<dbReference type="PROSITE" id="PS51986">
    <property type="entry name" value="GS_BETA_GRASP"/>
    <property type="match status" value="1"/>
</dbReference>
<comment type="caution">
    <text evidence="12">The sequence shown here is derived from an EMBL/GenBank/DDBJ whole genome shotgun (WGS) entry which is preliminary data.</text>
</comment>
<dbReference type="SMART" id="SM01230">
    <property type="entry name" value="Gln-synt_C"/>
    <property type="match status" value="1"/>
</dbReference>
<comment type="similarity">
    <text evidence="2 8 9">Belongs to the glutamine synthetase family.</text>
</comment>
<dbReference type="Proteomes" id="UP001266099">
    <property type="component" value="Unassembled WGS sequence"/>
</dbReference>
<protein>
    <submittedName>
        <fullName evidence="12">Glutamine synthetase</fullName>
        <ecNumber evidence="12">6.3.1.2</ecNumber>
    </submittedName>
</protein>
<dbReference type="EMBL" id="JAVDUJ010000001">
    <property type="protein sequence ID" value="MDR6938892.1"/>
    <property type="molecule type" value="Genomic_DNA"/>
</dbReference>
<reference evidence="12 13" key="1">
    <citation type="submission" date="2023-07" db="EMBL/GenBank/DDBJ databases">
        <title>Sequencing the genomes of 1000 actinobacteria strains.</title>
        <authorList>
            <person name="Klenk H.-P."/>
        </authorList>
    </citation>
    <scope>NUCLEOTIDE SEQUENCE [LARGE SCALE GENOMIC DNA]</scope>
    <source>
        <strain evidence="12 13">DSM 15539</strain>
    </source>
</reference>
<dbReference type="InterPro" id="IPR027303">
    <property type="entry name" value="Gln_synth_gly_rich_site"/>
</dbReference>
<dbReference type="GO" id="GO:0004356">
    <property type="term" value="F:glutamine synthetase activity"/>
    <property type="evidence" value="ECO:0007669"/>
    <property type="project" value="UniProtKB-EC"/>
</dbReference>
<dbReference type="Pfam" id="PF00120">
    <property type="entry name" value="Gln-synt_C"/>
    <property type="match status" value="1"/>
</dbReference>
<name>A0ABU1T0K4_9ACTO</name>
<keyword evidence="13" id="KW-1185">Reference proteome</keyword>
<dbReference type="InterPro" id="IPR014746">
    <property type="entry name" value="Gln_synth/guanido_kin_cat_dom"/>
</dbReference>
<dbReference type="EC" id="6.3.1.2" evidence="12"/>
<evidence type="ECO:0000256" key="6">
    <source>
        <dbReference type="ARBA" id="ARBA00022840"/>
    </source>
</evidence>
<sequence>MDLQEEAVLRKVQEQGVRFIRLWFTDVVGTLKSVAIAPAELESAFNDGIGFDGSAVEGLTRVHESDMVMHPDASTFEVLPWYHSGELTARMFCDIRTPDGLSARSDPRAVLKRALQRAADAGFTFYVHPEIEFYLFHQQDDPTLAPRPIDNGSYFDNISRSLARNFRSDAVKTLEEIGISVEFSHHEAGPGQNEIDLHVDDALTMADAVMTFRVVIDQIALQQGVQASFMPKPLIDYPGSGMHTHFSLFEGENNAFFDASAQFQLSKTGRKFIAGLIHHAREITAITNQHVNSYKRLWAGFEAPAHIAWGKNNQSALIRIPTINPRKPRSARIEYRALDSAANPYLAYAAILNAGLAGIENDYELIDPVDTDVAALSELERKINGIAPLPFSLKEAITVMEKSELVASTLGEDTFAYFLRNKEHEWEQYRYQVTPFERLGFMRGN</sequence>
<evidence type="ECO:0000256" key="5">
    <source>
        <dbReference type="ARBA" id="ARBA00022741"/>
    </source>
</evidence>
<keyword evidence="4" id="KW-0479">Metal-binding</keyword>
<gene>
    <name evidence="12" type="ORF">J2S36_000435</name>
</gene>
<dbReference type="Gene3D" id="3.30.590.10">
    <property type="entry name" value="Glutamine synthetase/guanido kinase, catalytic domain"/>
    <property type="match status" value="1"/>
</dbReference>
<organism evidence="12 13">
    <name type="scientific">Arcanobacterium hippocoleae</name>
    <dbReference type="NCBI Taxonomy" id="149017"/>
    <lineage>
        <taxon>Bacteria</taxon>
        <taxon>Bacillati</taxon>
        <taxon>Actinomycetota</taxon>
        <taxon>Actinomycetes</taxon>
        <taxon>Actinomycetales</taxon>
        <taxon>Actinomycetaceae</taxon>
        <taxon>Arcanobacterium</taxon>
    </lineage>
</organism>
<evidence type="ECO:0000313" key="13">
    <source>
        <dbReference type="Proteomes" id="UP001266099"/>
    </source>
</evidence>
<dbReference type="SUPFAM" id="SSF55931">
    <property type="entry name" value="Glutamine synthetase/guanido kinase"/>
    <property type="match status" value="1"/>
</dbReference>
<proteinExistence type="inferred from homology"/>
<dbReference type="InterPro" id="IPR008146">
    <property type="entry name" value="Gln_synth_cat_dom"/>
</dbReference>
<evidence type="ECO:0000259" key="10">
    <source>
        <dbReference type="PROSITE" id="PS51986"/>
    </source>
</evidence>